<sequence length="40" mass="4492">MSVGVADARRDLTALPRDPEMFTLLTFDRARDVIRADDNA</sequence>
<proteinExistence type="predicted"/>
<name>A0A3N2DCZ8_9MICO</name>
<evidence type="ECO:0000313" key="2">
    <source>
        <dbReference type="Proteomes" id="UP000275356"/>
    </source>
</evidence>
<gene>
    <name evidence="1" type="ORF">EDD28_2272</name>
</gene>
<organism evidence="1 2">
    <name type="scientific">Salana multivorans</name>
    <dbReference type="NCBI Taxonomy" id="120377"/>
    <lineage>
        <taxon>Bacteria</taxon>
        <taxon>Bacillati</taxon>
        <taxon>Actinomycetota</taxon>
        <taxon>Actinomycetes</taxon>
        <taxon>Micrococcales</taxon>
        <taxon>Beutenbergiaceae</taxon>
        <taxon>Salana</taxon>
    </lineage>
</organism>
<comment type="caution">
    <text evidence="1">The sequence shown here is derived from an EMBL/GenBank/DDBJ whole genome shotgun (WGS) entry which is preliminary data.</text>
</comment>
<dbReference type="AlphaFoldDB" id="A0A3N2DCZ8"/>
<evidence type="ECO:0000313" key="1">
    <source>
        <dbReference type="EMBL" id="ROR97670.1"/>
    </source>
</evidence>
<accession>A0A3N2DCZ8</accession>
<reference evidence="1 2" key="1">
    <citation type="submission" date="2018-11" db="EMBL/GenBank/DDBJ databases">
        <title>Sequencing the genomes of 1000 actinobacteria strains.</title>
        <authorList>
            <person name="Klenk H.-P."/>
        </authorList>
    </citation>
    <scope>NUCLEOTIDE SEQUENCE [LARGE SCALE GENOMIC DNA]</scope>
    <source>
        <strain evidence="1 2">DSM 13521</strain>
    </source>
</reference>
<protein>
    <submittedName>
        <fullName evidence="1">Uncharacterized protein</fullName>
    </submittedName>
</protein>
<keyword evidence="2" id="KW-1185">Reference proteome</keyword>
<dbReference type="EMBL" id="RKHQ01000001">
    <property type="protein sequence ID" value="ROR97670.1"/>
    <property type="molecule type" value="Genomic_DNA"/>
</dbReference>
<dbReference type="Proteomes" id="UP000275356">
    <property type="component" value="Unassembled WGS sequence"/>
</dbReference>